<organism evidence="3 4">
    <name type="scientific">Streptomyces thioluteus</name>
    <dbReference type="NCBI Taxonomy" id="66431"/>
    <lineage>
        <taxon>Bacteria</taxon>
        <taxon>Bacillati</taxon>
        <taxon>Actinomycetota</taxon>
        <taxon>Actinomycetes</taxon>
        <taxon>Kitasatosporales</taxon>
        <taxon>Streptomycetaceae</taxon>
        <taxon>Streptomyces</taxon>
    </lineage>
</organism>
<dbReference type="EMBL" id="BAAAXZ010000058">
    <property type="protein sequence ID" value="GAA2920088.1"/>
    <property type="molecule type" value="Genomic_DNA"/>
</dbReference>
<evidence type="ECO:0000313" key="4">
    <source>
        <dbReference type="Proteomes" id="UP001501102"/>
    </source>
</evidence>
<evidence type="ECO:0000256" key="2">
    <source>
        <dbReference type="SAM" id="MobiDB-lite"/>
    </source>
</evidence>
<feature type="compositionally biased region" description="Basic and acidic residues" evidence="2">
    <location>
        <begin position="85"/>
        <end position="101"/>
    </location>
</feature>
<feature type="compositionally biased region" description="Pro residues" evidence="2">
    <location>
        <begin position="130"/>
        <end position="152"/>
    </location>
</feature>
<dbReference type="PANTHER" id="PTHR46696">
    <property type="entry name" value="P450, PUTATIVE (EUROFUNG)-RELATED"/>
    <property type="match status" value="1"/>
</dbReference>
<dbReference type="Gene3D" id="1.10.630.10">
    <property type="entry name" value="Cytochrome P450"/>
    <property type="match status" value="1"/>
</dbReference>
<protein>
    <submittedName>
        <fullName evidence="3">Uncharacterized protein</fullName>
    </submittedName>
</protein>
<sequence length="169" mass="17855">MLVAGHGTTLNLVTNAVRALLTHPGQLALVLSGEHPWTSVTEEALRRDSPVGHFPMRYATEDIPLGGEVIRRGDAVLASYAAAGRDPHRLRGDGRRLRPDPRAGAPSDLRPRRALLRGRGPGPPGGGGGPPGPLRPLPAPVPGRPLRLPHPSPSFISNSVRTLPVLLDP</sequence>
<proteinExistence type="inferred from homology"/>
<dbReference type="InterPro" id="IPR002397">
    <property type="entry name" value="Cyt_P450_B"/>
</dbReference>
<dbReference type="PRINTS" id="PR00359">
    <property type="entry name" value="BP450"/>
</dbReference>
<comment type="caution">
    <text evidence="3">The sequence shown here is derived from an EMBL/GenBank/DDBJ whole genome shotgun (WGS) entry which is preliminary data.</text>
</comment>
<comment type="similarity">
    <text evidence="1">Belongs to the cytochrome P450 family.</text>
</comment>
<evidence type="ECO:0000256" key="1">
    <source>
        <dbReference type="ARBA" id="ARBA00010617"/>
    </source>
</evidence>
<gene>
    <name evidence="3" type="ORF">GCM10020221_15400</name>
</gene>
<accession>A0ABP6J3Z5</accession>
<dbReference type="PANTHER" id="PTHR46696:SF1">
    <property type="entry name" value="CYTOCHROME P450 YJIB-RELATED"/>
    <property type="match status" value="1"/>
</dbReference>
<dbReference type="InterPro" id="IPR036396">
    <property type="entry name" value="Cyt_P450_sf"/>
</dbReference>
<feature type="region of interest" description="Disordered" evidence="2">
    <location>
        <begin position="83"/>
        <end position="169"/>
    </location>
</feature>
<dbReference type="Proteomes" id="UP001501102">
    <property type="component" value="Unassembled WGS sequence"/>
</dbReference>
<dbReference type="SUPFAM" id="SSF48264">
    <property type="entry name" value="Cytochrome P450"/>
    <property type="match status" value="1"/>
</dbReference>
<reference evidence="4" key="1">
    <citation type="journal article" date="2019" name="Int. J. Syst. Evol. Microbiol.">
        <title>The Global Catalogue of Microorganisms (GCM) 10K type strain sequencing project: providing services to taxonomists for standard genome sequencing and annotation.</title>
        <authorList>
            <consortium name="The Broad Institute Genomics Platform"/>
            <consortium name="The Broad Institute Genome Sequencing Center for Infectious Disease"/>
            <person name="Wu L."/>
            <person name="Ma J."/>
        </authorList>
    </citation>
    <scope>NUCLEOTIDE SEQUENCE [LARGE SCALE GENOMIC DNA]</scope>
    <source>
        <strain evidence="4">JCM 4087</strain>
    </source>
</reference>
<evidence type="ECO:0000313" key="3">
    <source>
        <dbReference type="EMBL" id="GAA2920088.1"/>
    </source>
</evidence>
<keyword evidence="4" id="KW-1185">Reference proteome</keyword>
<name>A0ABP6J3Z5_STRTU</name>